<keyword evidence="4" id="KW-0325">Glycoprotein</keyword>
<dbReference type="PANTHER" id="PTHR20961:SF5">
    <property type="entry name" value="GLYCOSYLTRANSFERASE-RELATED"/>
    <property type="match status" value="1"/>
</dbReference>
<evidence type="ECO:0000313" key="7">
    <source>
        <dbReference type="Proteomes" id="UP001567538"/>
    </source>
</evidence>
<organism evidence="6 7">
    <name type="scientific">Salvia divinorum</name>
    <name type="common">Maria pastora</name>
    <name type="synonym">Diviner's sage</name>
    <dbReference type="NCBI Taxonomy" id="28513"/>
    <lineage>
        <taxon>Eukaryota</taxon>
        <taxon>Viridiplantae</taxon>
        <taxon>Streptophyta</taxon>
        <taxon>Embryophyta</taxon>
        <taxon>Tracheophyta</taxon>
        <taxon>Spermatophyta</taxon>
        <taxon>Magnoliopsida</taxon>
        <taxon>eudicotyledons</taxon>
        <taxon>Gunneridae</taxon>
        <taxon>Pentapetalae</taxon>
        <taxon>asterids</taxon>
        <taxon>lamiids</taxon>
        <taxon>Lamiales</taxon>
        <taxon>Lamiaceae</taxon>
        <taxon>Nepetoideae</taxon>
        <taxon>Mentheae</taxon>
        <taxon>Salviinae</taxon>
        <taxon>Salvia</taxon>
        <taxon>Salvia subgen. Calosphace</taxon>
    </lineage>
</organism>
<keyword evidence="3" id="KW-0808">Transferase</keyword>
<comment type="caution">
    <text evidence="6">The sequence shown here is derived from an EMBL/GenBank/DDBJ whole genome shotgun (WGS) entry which is preliminary data.</text>
</comment>
<evidence type="ECO:0000256" key="3">
    <source>
        <dbReference type="ARBA" id="ARBA00022679"/>
    </source>
</evidence>
<comment type="subcellular location">
    <subcellularLocation>
        <location evidence="1">Golgi apparatus membrane</location>
        <topology evidence="1">Single-pass type II membrane protein</topology>
    </subcellularLocation>
</comment>
<reference evidence="6 7" key="1">
    <citation type="submission" date="2024-06" db="EMBL/GenBank/DDBJ databases">
        <title>A chromosome level genome sequence of Diviner's sage (Salvia divinorum).</title>
        <authorList>
            <person name="Ford S.A."/>
            <person name="Ro D.-K."/>
            <person name="Ness R.W."/>
            <person name="Phillips M.A."/>
        </authorList>
    </citation>
    <scope>NUCLEOTIDE SEQUENCE [LARGE SCALE GENOMIC DNA]</scope>
    <source>
        <strain evidence="6">SAF-2024a</strain>
        <tissue evidence="6">Leaf</tissue>
    </source>
</reference>
<dbReference type="GO" id="GO:0000139">
    <property type="term" value="C:Golgi membrane"/>
    <property type="evidence" value="ECO:0007669"/>
    <property type="project" value="UniProtKB-SubCell"/>
</dbReference>
<dbReference type="InterPro" id="IPR049625">
    <property type="entry name" value="Glyco_transf_61_cat"/>
</dbReference>
<dbReference type="AlphaFoldDB" id="A0ABD1I4N0"/>
<evidence type="ECO:0000313" key="6">
    <source>
        <dbReference type="EMBL" id="KAL1563357.1"/>
    </source>
</evidence>
<dbReference type="EMBL" id="JBEAFC010000003">
    <property type="protein sequence ID" value="KAL1563357.1"/>
    <property type="molecule type" value="Genomic_DNA"/>
</dbReference>
<accession>A0ABD1I4N0</accession>
<gene>
    <name evidence="6" type="ORF">AAHA92_05832</name>
</gene>
<keyword evidence="2" id="KW-0328">Glycosyltransferase</keyword>
<evidence type="ECO:0000256" key="1">
    <source>
        <dbReference type="ARBA" id="ARBA00004323"/>
    </source>
</evidence>
<evidence type="ECO:0000256" key="2">
    <source>
        <dbReference type="ARBA" id="ARBA00022676"/>
    </source>
</evidence>
<dbReference type="Pfam" id="PF04577">
    <property type="entry name" value="Glyco_transf_61"/>
    <property type="match status" value="1"/>
</dbReference>
<dbReference type="PANTHER" id="PTHR20961">
    <property type="entry name" value="GLYCOSYLTRANSFERASE"/>
    <property type="match status" value="1"/>
</dbReference>
<sequence>MAEYGAESGVLNYSNSRSDAYEFTGDVRLEGSSATIFIGSTVNHPNIPHTIKPYARKFVAVAMKSVSAFKIKAPPPEKLPHCTKTMDAPAIVFSTGGFSKNYFHSVTDVMLPLFATSQRFKRNVIFLVTNQNSSRITSEHRKTLETLSRYEVVDIDRENRTLCFKNMIVGLKAHPSDLSIDPSPFSSLSTRNLTRLLRTTYSLKRDSVGDHSRPRLLIVSRKKYRKLANELELVELARELGFDPALHDLGDHLESSAKIVNSFDVMVAVHGSALTNMIFLPENAIVIQIIPWALNYYGRVCFGMNPQEMKLKYLEYSITPNESSFLGNYSNDSLLYTNPIKYRDKIGEPAYFMLILTKQNVNLDLARFKDTLLKALDLMAA</sequence>
<evidence type="ECO:0000259" key="5">
    <source>
        <dbReference type="Pfam" id="PF04577"/>
    </source>
</evidence>
<protein>
    <submittedName>
        <fullName evidence="6">Alpha-1,3-arabinosyltransferase XAT3-like</fullName>
    </submittedName>
</protein>
<keyword evidence="7" id="KW-1185">Reference proteome</keyword>
<feature type="domain" description="Glycosyltransferase 61 catalytic" evidence="5">
    <location>
        <begin position="102"/>
        <end position="287"/>
    </location>
</feature>
<dbReference type="GO" id="GO:0016763">
    <property type="term" value="F:pentosyltransferase activity"/>
    <property type="evidence" value="ECO:0007669"/>
    <property type="project" value="UniProtKB-ARBA"/>
</dbReference>
<name>A0ABD1I4N0_SALDI</name>
<proteinExistence type="predicted"/>
<dbReference type="Proteomes" id="UP001567538">
    <property type="component" value="Unassembled WGS sequence"/>
</dbReference>
<evidence type="ECO:0000256" key="4">
    <source>
        <dbReference type="ARBA" id="ARBA00023180"/>
    </source>
</evidence>
<dbReference type="InterPro" id="IPR007657">
    <property type="entry name" value="Glycosyltransferase_61"/>
</dbReference>